<dbReference type="SUPFAM" id="SSF52283">
    <property type="entry name" value="Formate/glycerate dehydrogenase catalytic domain-like"/>
    <property type="match status" value="1"/>
</dbReference>
<dbReference type="PANTHER" id="PTHR42795:SF1">
    <property type="entry name" value="ALANINE DEHYDROGENASE"/>
    <property type="match status" value="1"/>
</dbReference>
<organism evidence="4 5">
    <name type="scientific">Clostridium oceanicum</name>
    <dbReference type="NCBI Taxonomy" id="1543"/>
    <lineage>
        <taxon>Bacteria</taxon>
        <taxon>Bacillati</taxon>
        <taxon>Bacillota</taxon>
        <taxon>Clostridia</taxon>
        <taxon>Eubacteriales</taxon>
        <taxon>Clostridiaceae</taxon>
        <taxon>Clostridium</taxon>
    </lineage>
</organism>
<accession>A0ABN1JGU9</accession>
<dbReference type="InterPro" id="IPR007886">
    <property type="entry name" value="AlaDH/PNT_N"/>
</dbReference>
<evidence type="ECO:0000259" key="2">
    <source>
        <dbReference type="SMART" id="SM01002"/>
    </source>
</evidence>
<keyword evidence="5" id="KW-1185">Reference proteome</keyword>
<dbReference type="SMART" id="SM01003">
    <property type="entry name" value="AlaDh_PNT_N"/>
    <property type="match status" value="1"/>
</dbReference>
<dbReference type="Proteomes" id="UP001501510">
    <property type="component" value="Unassembled WGS sequence"/>
</dbReference>
<dbReference type="EMBL" id="BAAACG010000008">
    <property type="protein sequence ID" value="GAA0739520.1"/>
    <property type="molecule type" value="Genomic_DNA"/>
</dbReference>
<evidence type="ECO:0000259" key="3">
    <source>
        <dbReference type="SMART" id="SM01003"/>
    </source>
</evidence>
<keyword evidence="1" id="KW-0560">Oxidoreductase</keyword>
<feature type="domain" description="Alanine dehydrogenase/pyridine nucleotide transhydrogenase NAD(H)-binding" evidence="2">
    <location>
        <begin position="147"/>
        <end position="273"/>
    </location>
</feature>
<dbReference type="Pfam" id="PF05222">
    <property type="entry name" value="AlaDh_PNT_N"/>
    <property type="match status" value="1"/>
</dbReference>
<dbReference type="Pfam" id="PF01262">
    <property type="entry name" value="AlaDh_PNT_C"/>
    <property type="match status" value="1"/>
</dbReference>
<evidence type="ECO:0000313" key="5">
    <source>
        <dbReference type="Proteomes" id="UP001501510"/>
    </source>
</evidence>
<protein>
    <submittedName>
        <fullName evidence="4">N(5)-(Carboxyethyl)ornithine synthase</fullName>
    </submittedName>
</protein>
<gene>
    <name evidence="4" type="ORF">GCM10008906_18400</name>
</gene>
<evidence type="ECO:0000256" key="1">
    <source>
        <dbReference type="ARBA" id="ARBA00023002"/>
    </source>
</evidence>
<feature type="domain" description="Alanine dehydrogenase/pyridine nucleotide transhydrogenase N-terminal" evidence="3">
    <location>
        <begin position="4"/>
        <end position="129"/>
    </location>
</feature>
<dbReference type="RefSeq" id="WP_343760978.1">
    <property type="nucleotide sequence ID" value="NZ_BAAACG010000008.1"/>
</dbReference>
<evidence type="ECO:0000313" key="4">
    <source>
        <dbReference type="EMBL" id="GAA0739520.1"/>
    </source>
</evidence>
<reference evidence="4 5" key="1">
    <citation type="journal article" date="2019" name="Int. J. Syst. Evol. Microbiol.">
        <title>The Global Catalogue of Microorganisms (GCM) 10K type strain sequencing project: providing services to taxonomists for standard genome sequencing and annotation.</title>
        <authorList>
            <consortium name="The Broad Institute Genomics Platform"/>
            <consortium name="The Broad Institute Genome Sequencing Center for Infectious Disease"/>
            <person name="Wu L."/>
            <person name="Ma J."/>
        </authorList>
    </citation>
    <scope>NUCLEOTIDE SEQUENCE [LARGE SCALE GENOMIC DNA]</scope>
    <source>
        <strain evidence="4 5">JCM 1407</strain>
    </source>
</reference>
<dbReference type="PANTHER" id="PTHR42795">
    <property type="entry name" value="ALANINE DEHYDROGENASE"/>
    <property type="match status" value="1"/>
</dbReference>
<sequence>MKLGFIIPNHPKENRVALLPEHVKNFENEIVIEEGFGNNLGISDFEYIQAGCSIASREDVFKNCEAIFSLKVIKPSDYHHIREGQIIVGWTHPEGSGKAFMEDQAIPKNLVIVDLDNIHPSVYYKNEIIPIDWIPSNFVRKNSFIAGYSSTMHAILSYGSIPTSETKVAILGSGNVSQGAFAAMNKFNSDVRMFYRKTMCELKDELQEYDVVINGIEMDKPNCHILTLQDQAKLKSNCLVIDAAANAGKAIEGSRHTFINDPIYKENGKYYYAVNNSPSIFYRQSSKAISEAFSKHVYSKDIEVYLDMIKDMDEMIG</sequence>
<dbReference type="InterPro" id="IPR007698">
    <property type="entry name" value="AlaDH/PNT_NAD(H)-bd"/>
</dbReference>
<dbReference type="SMART" id="SM01002">
    <property type="entry name" value="AlaDh_PNT_C"/>
    <property type="match status" value="1"/>
</dbReference>
<dbReference type="SUPFAM" id="SSF51735">
    <property type="entry name" value="NAD(P)-binding Rossmann-fold domains"/>
    <property type="match status" value="1"/>
</dbReference>
<name>A0ABN1JGU9_9CLOT</name>
<dbReference type="Gene3D" id="3.40.50.720">
    <property type="entry name" value="NAD(P)-binding Rossmann-like Domain"/>
    <property type="match status" value="3"/>
</dbReference>
<comment type="caution">
    <text evidence="4">The sequence shown here is derived from an EMBL/GenBank/DDBJ whole genome shotgun (WGS) entry which is preliminary data.</text>
</comment>
<proteinExistence type="predicted"/>
<dbReference type="InterPro" id="IPR036291">
    <property type="entry name" value="NAD(P)-bd_dom_sf"/>
</dbReference>